<dbReference type="PANTHER" id="PTHR43265:SF1">
    <property type="entry name" value="ESTERASE ESTD"/>
    <property type="match status" value="1"/>
</dbReference>
<protein>
    <submittedName>
        <fullName evidence="2">Alpha/beta fold hydrolase</fullName>
    </submittedName>
</protein>
<dbReference type="Gene3D" id="3.40.50.1820">
    <property type="entry name" value="alpha/beta hydrolase"/>
    <property type="match status" value="1"/>
</dbReference>
<comment type="caution">
    <text evidence="2">The sequence shown here is derived from an EMBL/GenBank/DDBJ whole genome shotgun (WGS) entry which is preliminary data.</text>
</comment>
<reference evidence="2" key="1">
    <citation type="submission" date="2021-04" db="EMBL/GenBank/DDBJ databases">
        <title>Genome based classification of Actinospica acidithermotolerans sp. nov., an actinobacterium isolated from an Indonesian hot spring.</title>
        <authorList>
            <person name="Kusuma A.B."/>
            <person name="Putra K.E."/>
            <person name="Nafisah S."/>
            <person name="Loh J."/>
            <person name="Nouioui I."/>
            <person name="Goodfellow M."/>
        </authorList>
    </citation>
    <scope>NUCLEOTIDE SEQUENCE</scope>
    <source>
        <strain evidence="2">CSCA 57</strain>
    </source>
</reference>
<dbReference type="RefSeq" id="WP_212528479.1">
    <property type="nucleotide sequence ID" value="NZ_JAGSOG010000044.1"/>
</dbReference>
<dbReference type="InterPro" id="IPR022742">
    <property type="entry name" value="Hydrolase_4"/>
</dbReference>
<keyword evidence="2" id="KW-0378">Hydrolase</keyword>
<evidence type="ECO:0000313" key="3">
    <source>
        <dbReference type="Proteomes" id="UP000675781"/>
    </source>
</evidence>
<dbReference type="InterPro" id="IPR053145">
    <property type="entry name" value="AB_hydrolase_Est10"/>
</dbReference>
<dbReference type="AlphaFoldDB" id="A0A941EP50"/>
<feature type="domain" description="Serine aminopeptidase S33" evidence="1">
    <location>
        <begin position="27"/>
        <end position="146"/>
    </location>
</feature>
<dbReference type="Pfam" id="PF12146">
    <property type="entry name" value="Hydrolase_4"/>
    <property type="match status" value="1"/>
</dbReference>
<gene>
    <name evidence="2" type="ORF">KDL01_11825</name>
</gene>
<evidence type="ECO:0000259" key="1">
    <source>
        <dbReference type="Pfam" id="PF12146"/>
    </source>
</evidence>
<dbReference type="PANTHER" id="PTHR43265">
    <property type="entry name" value="ESTERASE ESTD"/>
    <property type="match status" value="1"/>
</dbReference>
<sequence>MVAIQDTEFRSPDGLRLRGTLVRPAGPARAVTVFVHGGGVTRDEGGFFTRLADGLAAAGIASLRFDLRGHGASEGRQEELTLAGVLGDIGAAVRAARQETGAVAAHLLAASFSGGISAYYTVVATADGAVQRLVLINPLLNYRKRFVDDKPYWADGQIDEEAGAELAARGFLAHSPTFKLGRPLLNEVFHLRPDEALDRVRGPVLIVHGTGDTFIPVGSSRALAARLGARAQLLEIEGAQHGIAVPDDPGYLDPRTRAWQRQVVEHVARWLAAPAEAGSAEGVAEPLHS</sequence>
<keyword evidence="3" id="KW-1185">Reference proteome</keyword>
<dbReference type="Proteomes" id="UP000675781">
    <property type="component" value="Unassembled WGS sequence"/>
</dbReference>
<dbReference type="SUPFAM" id="SSF53474">
    <property type="entry name" value="alpha/beta-Hydrolases"/>
    <property type="match status" value="1"/>
</dbReference>
<evidence type="ECO:0000313" key="2">
    <source>
        <dbReference type="EMBL" id="MBR7833958.1"/>
    </source>
</evidence>
<dbReference type="InterPro" id="IPR029058">
    <property type="entry name" value="AB_hydrolase_fold"/>
</dbReference>
<dbReference type="GO" id="GO:0052689">
    <property type="term" value="F:carboxylic ester hydrolase activity"/>
    <property type="evidence" value="ECO:0007669"/>
    <property type="project" value="TreeGrafter"/>
</dbReference>
<organism evidence="2 3">
    <name type="scientific">Actinospica durhamensis</name>
    <dbReference type="NCBI Taxonomy" id="1508375"/>
    <lineage>
        <taxon>Bacteria</taxon>
        <taxon>Bacillati</taxon>
        <taxon>Actinomycetota</taxon>
        <taxon>Actinomycetes</taxon>
        <taxon>Catenulisporales</taxon>
        <taxon>Actinospicaceae</taxon>
        <taxon>Actinospica</taxon>
    </lineage>
</organism>
<dbReference type="EMBL" id="JAGSOG010000044">
    <property type="protein sequence ID" value="MBR7833958.1"/>
    <property type="molecule type" value="Genomic_DNA"/>
</dbReference>
<accession>A0A941EP50</accession>
<name>A0A941EP50_9ACTN</name>
<proteinExistence type="predicted"/>